<reference evidence="1 2" key="1">
    <citation type="submission" date="2019-01" db="EMBL/GenBank/DDBJ databases">
        <title>Draft genome sequences of Macrococcus caseolyticus, Macrococcus canis, Macrococcus bohemicus and Macrococcus goetzii.</title>
        <authorList>
            <person name="Mazhar S."/>
            <person name="Altermann E."/>
            <person name="Hill C."/>
            <person name="Mcauliffe O."/>
        </authorList>
    </citation>
    <scope>NUCLEOTIDE SEQUENCE [LARGE SCALE GENOMIC DNA]</scope>
    <source>
        <strain evidence="1 2">DPC7162</strain>
    </source>
</reference>
<accession>A0A4R6C7G6</accession>
<dbReference type="AlphaFoldDB" id="A0A4R6C7G6"/>
<dbReference type="Proteomes" id="UP000294865">
    <property type="component" value="Unassembled WGS sequence"/>
</dbReference>
<evidence type="ECO:0000313" key="2">
    <source>
        <dbReference type="Proteomes" id="UP000294865"/>
    </source>
</evidence>
<comment type="caution">
    <text evidence="1">The sequence shown here is derived from an EMBL/GenBank/DDBJ whole genome shotgun (WGS) entry which is preliminary data.</text>
</comment>
<sequence length="104" mass="12321">MLEYIKNKFNPYEVIDALLDRKETREVIINDFISVKKDYENLENLYKESLKKQKELPDKVQIQNTPYGQEIMLCGKRIEIENPKPKVFTSEEVKEILNNARSTV</sequence>
<name>A0A4R6C7G6_9STAP</name>
<dbReference type="EMBL" id="SDQG01000001">
    <property type="protein sequence ID" value="TDM18122.1"/>
    <property type="molecule type" value="Genomic_DNA"/>
</dbReference>
<gene>
    <name evidence="1" type="ORF">ETI04_01130</name>
</gene>
<protein>
    <submittedName>
        <fullName evidence="1">Uncharacterized protein</fullName>
    </submittedName>
</protein>
<organism evidence="1 2">
    <name type="scientific">Macrococcoides canis</name>
    <dbReference type="NCBI Taxonomy" id="1855823"/>
    <lineage>
        <taxon>Bacteria</taxon>
        <taxon>Bacillati</taxon>
        <taxon>Bacillota</taxon>
        <taxon>Bacilli</taxon>
        <taxon>Bacillales</taxon>
        <taxon>Staphylococcaceae</taxon>
        <taxon>Macrococcoides</taxon>
    </lineage>
</organism>
<evidence type="ECO:0000313" key="1">
    <source>
        <dbReference type="EMBL" id="TDM18122.1"/>
    </source>
</evidence>
<dbReference type="RefSeq" id="WP_133418750.1">
    <property type="nucleotide sequence ID" value="NZ_SDQG01000001.1"/>
</dbReference>
<proteinExistence type="predicted"/>